<name>A0ACB0J811_TRIPR</name>
<evidence type="ECO:0000313" key="2">
    <source>
        <dbReference type="Proteomes" id="UP001177021"/>
    </source>
</evidence>
<proteinExistence type="predicted"/>
<accession>A0ACB0J811</accession>
<dbReference type="EMBL" id="CASHSV030000024">
    <property type="protein sequence ID" value="CAJ2640552.1"/>
    <property type="molecule type" value="Genomic_DNA"/>
</dbReference>
<comment type="caution">
    <text evidence="1">The sequence shown here is derived from an EMBL/GenBank/DDBJ whole genome shotgun (WGS) entry which is preliminary data.</text>
</comment>
<protein>
    <submittedName>
        <fullName evidence="1">Uncharacterized protein</fullName>
    </submittedName>
</protein>
<organism evidence="1 2">
    <name type="scientific">Trifolium pratense</name>
    <name type="common">Red clover</name>
    <dbReference type="NCBI Taxonomy" id="57577"/>
    <lineage>
        <taxon>Eukaryota</taxon>
        <taxon>Viridiplantae</taxon>
        <taxon>Streptophyta</taxon>
        <taxon>Embryophyta</taxon>
        <taxon>Tracheophyta</taxon>
        <taxon>Spermatophyta</taxon>
        <taxon>Magnoliopsida</taxon>
        <taxon>eudicotyledons</taxon>
        <taxon>Gunneridae</taxon>
        <taxon>Pentapetalae</taxon>
        <taxon>rosids</taxon>
        <taxon>fabids</taxon>
        <taxon>Fabales</taxon>
        <taxon>Fabaceae</taxon>
        <taxon>Papilionoideae</taxon>
        <taxon>50 kb inversion clade</taxon>
        <taxon>NPAAA clade</taxon>
        <taxon>Hologalegina</taxon>
        <taxon>IRL clade</taxon>
        <taxon>Trifolieae</taxon>
        <taxon>Trifolium</taxon>
    </lineage>
</organism>
<dbReference type="Proteomes" id="UP001177021">
    <property type="component" value="Unassembled WGS sequence"/>
</dbReference>
<reference evidence="1" key="1">
    <citation type="submission" date="2023-10" db="EMBL/GenBank/DDBJ databases">
        <authorList>
            <person name="Rodriguez Cubillos JULIANA M."/>
            <person name="De Vega J."/>
        </authorList>
    </citation>
    <scope>NUCLEOTIDE SEQUENCE</scope>
</reference>
<evidence type="ECO:0000313" key="1">
    <source>
        <dbReference type="EMBL" id="CAJ2640552.1"/>
    </source>
</evidence>
<sequence>MVHDAEFMDVADSDFLSNNREFDDDDSEFETVFENYFAFSAARNRFFGRKRPVHVVLGSGIVADIILWRDKRITGSILAGVTAILFIYKMMEYTFLSFICESLIILLSILFLWTHLTTFIDIPPPKLSALILPEGFIVNTAISMTKRLNKQLKIFGDLACGRDFKKFLLVTWTLGVVSVLGNWFTAATIFYQATVALLTLPAVYERHQDIIDILSEKAMIELRSRYAELMKKIFGKSVHLQDNNLE</sequence>
<keyword evidence="2" id="KW-1185">Reference proteome</keyword>
<gene>
    <name evidence="1" type="ORF">MILVUS5_LOCUS10388</name>
</gene>